<evidence type="ECO:0000313" key="2">
    <source>
        <dbReference type="Proteomes" id="UP000612956"/>
    </source>
</evidence>
<reference evidence="1" key="2">
    <citation type="submission" date="2020-09" db="EMBL/GenBank/DDBJ databases">
        <authorList>
            <person name="Sun Q."/>
            <person name="Zhou Y."/>
        </authorList>
    </citation>
    <scope>NUCLEOTIDE SEQUENCE</scope>
    <source>
        <strain evidence="1">CGMCC 4.7278</strain>
    </source>
</reference>
<reference evidence="1" key="1">
    <citation type="journal article" date="2014" name="Int. J. Syst. Evol. Microbiol.">
        <title>Complete genome sequence of Corynebacterium casei LMG S-19264T (=DSM 44701T), isolated from a smear-ripened cheese.</title>
        <authorList>
            <consortium name="US DOE Joint Genome Institute (JGI-PGF)"/>
            <person name="Walter F."/>
            <person name="Albersmeier A."/>
            <person name="Kalinowski J."/>
            <person name="Ruckert C."/>
        </authorList>
    </citation>
    <scope>NUCLEOTIDE SEQUENCE</scope>
    <source>
        <strain evidence="1">CGMCC 4.7278</strain>
    </source>
</reference>
<gene>
    <name evidence="1" type="ORF">GCM10011591_02340</name>
</gene>
<sequence>MSEVTTPSRWWWRPGWTSGRSFYEWQLTPTQPIADKIVEIFAPVLSRISTFEQVDAPRLRIPVQGIGFADAIKGVHLAALVAGARESVRARSTFQLSFGPPVVLADSIRLPVTAPDPILRIRESLTATLLDVWIRERIPDFGEPLKPYLTIAHATDAGSLRAVREALAADDFADFHIDDSISTVAMVELRCVDGRYDWGEVSCADLASEPEPPKPSMVDDLLFGGLPAPGVFNG</sequence>
<evidence type="ECO:0008006" key="3">
    <source>
        <dbReference type="Google" id="ProtNLM"/>
    </source>
</evidence>
<organism evidence="1 2">
    <name type="scientific">Nocardia camponoti</name>
    <dbReference type="NCBI Taxonomy" id="1616106"/>
    <lineage>
        <taxon>Bacteria</taxon>
        <taxon>Bacillati</taxon>
        <taxon>Actinomycetota</taxon>
        <taxon>Actinomycetes</taxon>
        <taxon>Mycobacteriales</taxon>
        <taxon>Nocardiaceae</taxon>
        <taxon>Nocardia</taxon>
    </lineage>
</organism>
<name>A0A917Q7P8_9NOCA</name>
<dbReference type="RefSeq" id="WP_188826833.1">
    <property type="nucleotide sequence ID" value="NZ_BMMW01000001.1"/>
</dbReference>
<comment type="caution">
    <text evidence="1">The sequence shown here is derived from an EMBL/GenBank/DDBJ whole genome shotgun (WGS) entry which is preliminary data.</text>
</comment>
<keyword evidence="2" id="KW-1185">Reference proteome</keyword>
<evidence type="ECO:0000313" key="1">
    <source>
        <dbReference type="EMBL" id="GGK34173.1"/>
    </source>
</evidence>
<dbReference type="EMBL" id="BMMW01000001">
    <property type="protein sequence ID" value="GGK34173.1"/>
    <property type="molecule type" value="Genomic_DNA"/>
</dbReference>
<dbReference type="AlphaFoldDB" id="A0A917Q7P8"/>
<dbReference type="Proteomes" id="UP000612956">
    <property type="component" value="Unassembled WGS sequence"/>
</dbReference>
<accession>A0A917Q7P8</accession>
<proteinExistence type="predicted"/>
<protein>
    <recommendedName>
        <fullName evidence="3">2'-5' RNA ligase family protein</fullName>
    </recommendedName>
</protein>